<feature type="transmembrane region" description="Helical" evidence="6">
    <location>
        <begin position="34"/>
        <end position="51"/>
    </location>
</feature>
<dbReference type="SUPFAM" id="SSF103473">
    <property type="entry name" value="MFS general substrate transporter"/>
    <property type="match status" value="1"/>
</dbReference>
<dbReference type="AlphaFoldDB" id="A0A101T9F0"/>
<keyword evidence="9" id="KW-1185">Reference proteome</keyword>
<dbReference type="GO" id="GO:0005886">
    <property type="term" value="C:plasma membrane"/>
    <property type="evidence" value="ECO:0007669"/>
    <property type="project" value="UniProtKB-SubCell"/>
</dbReference>
<dbReference type="Gene3D" id="1.20.1720.10">
    <property type="entry name" value="Multidrug resistance protein D"/>
    <property type="match status" value="1"/>
</dbReference>
<accession>A0A101T9F0</accession>
<evidence type="ECO:0000313" key="8">
    <source>
        <dbReference type="EMBL" id="KUN88278.1"/>
    </source>
</evidence>
<evidence type="ECO:0000259" key="7">
    <source>
        <dbReference type="PROSITE" id="PS50850"/>
    </source>
</evidence>
<feature type="transmembrane region" description="Helical" evidence="6">
    <location>
        <begin position="354"/>
        <end position="376"/>
    </location>
</feature>
<dbReference type="InterPro" id="IPR036259">
    <property type="entry name" value="MFS_trans_sf"/>
</dbReference>
<evidence type="ECO:0000256" key="3">
    <source>
        <dbReference type="ARBA" id="ARBA00022989"/>
    </source>
</evidence>
<name>A0A101T9F0_9ACTN</name>
<feature type="transmembrane region" description="Helical" evidence="6">
    <location>
        <begin position="96"/>
        <end position="115"/>
    </location>
</feature>
<feature type="transmembrane region" description="Helical" evidence="6">
    <location>
        <begin position="297"/>
        <end position="315"/>
    </location>
</feature>
<feature type="transmembrane region" description="Helical" evidence="6">
    <location>
        <begin position="397"/>
        <end position="415"/>
    </location>
</feature>
<dbReference type="CDD" id="cd17321">
    <property type="entry name" value="MFS_MMR_MDR_like"/>
    <property type="match status" value="1"/>
</dbReference>
<feature type="transmembrane region" description="Helical" evidence="6">
    <location>
        <begin position="63"/>
        <end position="90"/>
    </location>
</feature>
<reference evidence="8 9" key="1">
    <citation type="submission" date="2015-10" db="EMBL/GenBank/DDBJ databases">
        <title>Draft genome sequence of Streptomyces bungoensis DSM 41781, type strain for the species Streptomyces bungoensis.</title>
        <authorList>
            <person name="Ruckert C."/>
            <person name="Winkler A."/>
            <person name="Kalinowski J."/>
            <person name="Kampfer P."/>
            <person name="Glaeser S."/>
        </authorList>
    </citation>
    <scope>NUCLEOTIDE SEQUENCE [LARGE SCALE GENOMIC DNA]</scope>
    <source>
        <strain evidence="8 9">DSM 41781</strain>
    </source>
</reference>
<dbReference type="Proteomes" id="UP000053024">
    <property type="component" value="Unassembled WGS sequence"/>
</dbReference>
<keyword evidence="2 6" id="KW-0812">Transmembrane</keyword>
<gene>
    <name evidence="8" type="ORF">AQJ66_07910</name>
</gene>
<dbReference type="PANTHER" id="PTHR42718:SF39">
    <property type="entry name" value="ACTINORHODIN TRANSPORTER-RELATED"/>
    <property type="match status" value="1"/>
</dbReference>
<dbReference type="GO" id="GO:0022857">
    <property type="term" value="F:transmembrane transporter activity"/>
    <property type="evidence" value="ECO:0007669"/>
    <property type="project" value="InterPro"/>
</dbReference>
<evidence type="ECO:0000256" key="2">
    <source>
        <dbReference type="ARBA" id="ARBA00022692"/>
    </source>
</evidence>
<keyword evidence="3 6" id="KW-1133">Transmembrane helix</keyword>
<dbReference type="GO" id="GO:0046677">
    <property type="term" value="P:response to antibiotic"/>
    <property type="evidence" value="ECO:0007669"/>
    <property type="project" value="UniProtKB-KW"/>
</dbReference>
<comment type="caution">
    <text evidence="8">The sequence shown here is derived from an EMBL/GenBank/DDBJ whole genome shotgun (WGS) entry which is preliminary data.</text>
</comment>
<dbReference type="InterPro" id="IPR011701">
    <property type="entry name" value="MFS"/>
</dbReference>
<evidence type="ECO:0000313" key="9">
    <source>
        <dbReference type="Proteomes" id="UP000053024"/>
    </source>
</evidence>
<evidence type="ECO:0000256" key="5">
    <source>
        <dbReference type="ARBA" id="ARBA00023251"/>
    </source>
</evidence>
<evidence type="ECO:0000256" key="4">
    <source>
        <dbReference type="ARBA" id="ARBA00023136"/>
    </source>
</evidence>
<feature type="transmembrane region" description="Helical" evidence="6">
    <location>
        <begin position="188"/>
        <end position="206"/>
    </location>
</feature>
<dbReference type="InterPro" id="IPR020846">
    <property type="entry name" value="MFS_dom"/>
</dbReference>
<dbReference type="Pfam" id="PF07690">
    <property type="entry name" value="MFS_1"/>
    <property type="match status" value="1"/>
</dbReference>
<feature type="domain" description="Major facilitator superfamily (MFS) profile" evidence="7">
    <location>
        <begin position="1"/>
        <end position="453"/>
    </location>
</feature>
<comment type="subcellular location">
    <subcellularLocation>
        <location evidence="1">Cell membrane</location>
        <topology evidence="1">Multi-pass membrane protein</topology>
    </subcellularLocation>
</comment>
<evidence type="ECO:0000256" key="1">
    <source>
        <dbReference type="ARBA" id="ARBA00004651"/>
    </source>
</evidence>
<feature type="transmembrane region" description="Helical" evidence="6">
    <location>
        <begin position="157"/>
        <end position="176"/>
    </location>
</feature>
<feature type="transmembrane region" description="Helical" evidence="6">
    <location>
        <begin position="218"/>
        <end position="235"/>
    </location>
</feature>
<proteinExistence type="predicted"/>
<keyword evidence="4 6" id="KW-0472">Membrane</keyword>
<dbReference type="EMBL" id="LMWX01000012">
    <property type="protein sequence ID" value="KUN88278.1"/>
    <property type="molecule type" value="Genomic_DNA"/>
</dbReference>
<feature type="transmembrane region" description="Helical" evidence="6">
    <location>
        <begin position="122"/>
        <end position="145"/>
    </location>
</feature>
<feature type="transmembrane region" description="Helical" evidence="6">
    <location>
        <begin position="256"/>
        <end position="277"/>
    </location>
</feature>
<feature type="transmembrane region" description="Helical" evidence="6">
    <location>
        <begin position="427"/>
        <end position="449"/>
    </location>
</feature>
<dbReference type="PROSITE" id="PS50850">
    <property type="entry name" value="MFS"/>
    <property type="match status" value="1"/>
</dbReference>
<keyword evidence="5" id="KW-0046">Antibiotic resistance</keyword>
<dbReference type="PANTHER" id="PTHR42718">
    <property type="entry name" value="MAJOR FACILITATOR SUPERFAMILY MULTIDRUG TRANSPORTER MFSC"/>
    <property type="match status" value="1"/>
</dbReference>
<organism evidence="8 9">
    <name type="scientific">Streptomyces bungoensis</name>
    <dbReference type="NCBI Taxonomy" id="285568"/>
    <lineage>
        <taxon>Bacteria</taxon>
        <taxon>Bacillati</taxon>
        <taxon>Actinomycetota</taxon>
        <taxon>Actinomycetes</taxon>
        <taxon>Kitasatosporales</taxon>
        <taxon>Streptomycetaceae</taxon>
        <taxon>Streptomyces</taxon>
    </lineage>
</organism>
<sequence>MLVGSFMAILDTFIVLVAAPAVQADLHASDGQIQLIVAGYQITYAVALITGARLGDTYGRKRLFMLGMALFTLTSVACALAPTAGVLIGARLAQGLSAALMFPQVFSMIQVLIPAQQRHRAFGALGSVIGVSTILGQLVGGLLIAANLFGTTWRPVFWVNVPIGLITLALAARMVPETRAPQARSLDLPGLAVLTVALFLLVIPLVEGRDAGWPAWTWASLAGSAVAFALFVVVERRAERAGRAPLVSLRLFAERSFAVGITLVVVAYAGVNSFFLILSLMLQDGLGMSALGAGLEYTPLAVAFFATSLLAARWTPRHGRRVLEIGSVLAATGFLATLLMAFAEGARLSAGPLIAPLTLVGLGNGLLLPQLLNTVLGRIRPSEVGMASGVLSTGQQVGGAVGVAVIGVFFFDALTPHGSRVAQYAHAFGTAAILNLVIAAVATALLLALPRQKPAETA</sequence>
<protein>
    <submittedName>
        <fullName evidence="8">MFS transporter</fullName>
    </submittedName>
</protein>
<dbReference type="Gene3D" id="1.20.1250.20">
    <property type="entry name" value="MFS general substrate transporter like domains"/>
    <property type="match status" value="1"/>
</dbReference>
<dbReference type="STRING" id="285568.AQJ66_07910"/>
<evidence type="ECO:0000256" key="6">
    <source>
        <dbReference type="SAM" id="Phobius"/>
    </source>
</evidence>
<feature type="transmembrane region" description="Helical" evidence="6">
    <location>
        <begin position="322"/>
        <end position="342"/>
    </location>
</feature>